<dbReference type="Proteomes" id="UP000701680">
    <property type="component" value="Unassembled WGS sequence"/>
</dbReference>
<protein>
    <recommendedName>
        <fullName evidence="4 12">Ribosomal RNA small subunit methyltransferase E</fullName>
        <ecNumber evidence="3 12">2.1.1.193</ecNumber>
    </recommendedName>
</protein>
<evidence type="ECO:0000313" key="16">
    <source>
        <dbReference type="EMBL" id="NVH57674.1"/>
    </source>
</evidence>
<gene>
    <name evidence="16" type="ORF">G5A66_03205</name>
    <name evidence="15" type="ORF">G5A75_04995</name>
</gene>
<dbReference type="Gene3D" id="3.40.1280.10">
    <property type="match status" value="1"/>
</dbReference>
<dbReference type="GO" id="GO:0070042">
    <property type="term" value="F:rRNA (uridine-N3-)-methyltransferase activity"/>
    <property type="evidence" value="ECO:0007669"/>
    <property type="project" value="TreeGrafter"/>
</dbReference>
<comment type="catalytic activity">
    <reaction evidence="11 12">
        <text>uridine(1498) in 16S rRNA + S-adenosyl-L-methionine = N(3)-methyluridine(1498) in 16S rRNA + S-adenosyl-L-homocysteine + H(+)</text>
        <dbReference type="Rhea" id="RHEA:42920"/>
        <dbReference type="Rhea" id="RHEA-COMP:10283"/>
        <dbReference type="Rhea" id="RHEA-COMP:10284"/>
        <dbReference type="ChEBI" id="CHEBI:15378"/>
        <dbReference type="ChEBI" id="CHEBI:57856"/>
        <dbReference type="ChEBI" id="CHEBI:59789"/>
        <dbReference type="ChEBI" id="CHEBI:65315"/>
        <dbReference type="ChEBI" id="CHEBI:74502"/>
        <dbReference type="EC" id="2.1.1.193"/>
    </reaction>
</comment>
<keyword evidence="5 12" id="KW-0963">Cytoplasm</keyword>
<evidence type="ECO:0000256" key="1">
    <source>
        <dbReference type="ARBA" id="ARBA00004496"/>
    </source>
</evidence>
<dbReference type="Gene3D" id="2.40.240.20">
    <property type="entry name" value="Hypothetical PUA domain-like, domain 1"/>
    <property type="match status" value="1"/>
</dbReference>
<dbReference type="EMBL" id="JAAIUO010000002">
    <property type="protein sequence ID" value="NSK14239.1"/>
    <property type="molecule type" value="Genomic_DNA"/>
</dbReference>
<evidence type="ECO:0000256" key="4">
    <source>
        <dbReference type="ARBA" id="ARBA00013673"/>
    </source>
</evidence>
<dbReference type="OrthoDB" id="9815641at2"/>
<comment type="subcellular location">
    <subcellularLocation>
        <location evidence="1 12">Cytoplasm</location>
    </subcellularLocation>
</comment>
<evidence type="ECO:0000259" key="14">
    <source>
        <dbReference type="Pfam" id="PF20260"/>
    </source>
</evidence>
<evidence type="ECO:0000313" key="15">
    <source>
        <dbReference type="EMBL" id="NSK14239.1"/>
    </source>
</evidence>
<dbReference type="NCBIfam" id="TIGR00046">
    <property type="entry name" value="RsmE family RNA methyltransferase"/>
    <property type="match status" value="1"/>
</dbReference>
<sequence length="246" mass="27426">MQHFFVTPSQVEGDSIRIEGADVNHMKNVLRMKVGEAVMISDGNNLKYRCRIAGYEEECAVLRVEEEMLVDTELPSKIYLFQGLPKQDKMELIVQKAVELGVCQVIPVAMKRSVVKLDEKKAKKKAERWQQIAESAAKQAGRGCIPEVQPVISYREALSKAAELNVLLLPYELAEGMKTTKEVIRKILPGQSIGIFIGPEGGFEREEVEQAMEAGAQVITLGKRILRTETAGLTVLSILMFHLEAE</sequence>
<evidence type="ECO:0000256" key="6">
    <source>
        <dbReference type="ARBA" id="ARBA00022552"/>
    </source>
</evidence>
<dbReference type="Pfam" id="PF04452">
    <property type="entry name" value="Methyltrans_RNA"/>
    <property type="match status" value="1"/>
</dbReference>
<dbReference type="GO" id="GO:0005737">
    <property type="term" value="C:cytoplasm"/>
    <property type="evidence" value="ECO:0007669"/>
    <property type="project" value="UniProtKB-SubCell"/>
</dbReference>
<reference evidence="17 18" key="1">
    <citation type="journal article" date="2020" name="Cell Host Microbe">
        <title>Functional and Genomic Variation between Human-Derived Isolates of Lachnospiraceae Reveals Inter- and Intra-Species Diversity.</title>
        <authorList>
            <person name="Sorbara M.T."/>
            <person name="Littmann E.R."/>
            <person name="Fontana E."/>
            <person name="Moody T.U."/>
            <person name="Kohout C.E."/>
            <person name="Gjonbalaj M."/>
            <person name="Eaton V."/>
            <person name="Seok R."/>
            <person name="Leiner I.M."/>
            <person name="Pamer E.G."/>
        </authorList>
    </citation>
    <scope>NUCLEOTIDE SEQUENCE [LARGE SCALE GENOMIC DNA]</scope>
    <source>
        <strain evidence="16 17">MSK.17.11</strain>
        <strain evidence="15 18">MSK.17.38</strain>
    </source>
</reference>
<dbReference type="InterPro" id="IPR046886">
    <property type="entry name" value="RsmE_MTase_dom"/>
</dbReference>
<dbReference type="RefSeq" id="WP_101695592.1">
    <property type="nucleotide sequence ID" value="NZ_JAAITX010000002.1"/>
</dbReference>
<evidence type="ECO:0000256" key="7">
    <source>
        <dbReference type="ARBA" id="ARBA00022603"/>
    </source>
</evidence>
<dbReference type="Proteomes" id="UP000528555">
    <property type="component" value="Unassembled WGS sequence"/>
</dbReference>
<dbReference type="PIRSF" id="PIRSF015601">
    <property type="entry name" value="MTase_slr0722"/>
    <property type="match status" value="1"/>
</dbReference>
<evidence type="ECO:0000259" key="13">
    <source>
        <dbReference type="Pfam" id="PF04452"/>
    </source>
</evidence>
<name>A0A850HFU5_9FIRM</name>
<dbReference type="Pfam" id="PF20260">
    <property type="entry name" value="PUA_4"/>
    <property type="match status" value="1"/>
</dbReference>
<dbReference type="InterPro" id="IPR029026">
    <property type="entry name" value="tRNA_m1G_MTases_N"/>
</dbReference>
<dbReference type="PANTHER" id="PTHR30027:SF3">
    <property type="entry name" value="16S RRNA (URACIL(1498)-N(3))-METHYLTRANSFERASE"/>
    <property type="match status" value="1"/>
</dbReference>
<proteinExistence type="inferred from homology"/>
<evidence type="ECO:0000313" key="17">
    <source>
        <dbReference type="Proteomes" id="UP000528555"/>
    </source>
</evidence>
<accession>A0A850HFU5</accession>
<dbReference type="SUPFAM" id="SSF75217">
    <property type="entry name" value="alpha/beta knot"/>
    <property type="match status" value="1"/>
</dbReference>
<feature type="domain" description="Ribosomal RNA small subunit methyltransferase E methyltransferase" evidence="13">
    <location>
        <begin position="73"/>
        <end position="240"/>
    </location>
</feature>
<organism evidence="16 17">
    <name type="scientific">Dorea phocaeensis</name>
    <dbReference type="NCBI Taxonomy" id="2040291"/>
    <lineage>
        <taxon>Bacteria</taxon>
        <taxon>Bacillati</taxon>
        <taxon>Bacillota</taxon>
        <taxon>Clostridia</taxon>
        <taxon>Lachnospirales</taxon>
        <taxon>Lachnospiraceae</taxon>
        <taxon>Dorea</taxon>
    </lineage>
</organism>
<keyword evidence="9 12" id="KW-0949">S-adenosyl-L-methionine</keyword>
<dbReference type="NCBIfam" id="NF008692">
    <property type="entry name" value="PRK11713.1-5"/>
    <property type="match status" value="1"/>
</dbReference>
<keyword evidence="6 12" id="KW-0698">rRNA processing</keyword>
<dbReference type="GO" id="GO:0070475">
    <property type="term" value="P:rRNA base methylation"/>
    <property type="evidence" value="ECO:0007669"/>
    <property type="project" value="TreeGrafter"/>
</dbReference>
<reference evidence="16" key="2">
    <citation type="submission" date="2020-02" db="EMBL/GenBank/DDBJ databases">
        <authorList>
            <person name="Littmann E."/>
            <person name="Sorbara M."/>
        </authorList>
    </citation>
    <scope>NUCLEOTIDE SEQUENCE</scope>
    <source>
        <strain evidence="16">MSK.17.11</strain>
        <strain evidence="15">MSK.17.38</strain>
    </source>
</reference>
<evidence type="ECO:0000256" key="10">
    <source>
        <dbReference type="ARBA" id="ARBA00025699"/>
    </source>
</evidence>
<evidence type="ECO:0000256" key="5">
    <source>
        <dbReference type="ARBA" id="ARBA00022490"/>
    </source>
</evidence>
<dbReference type="PANTHER" id="PTHR30027">
    <property type="entry name" value="RIBOSOMAL RNA SMALL SUBUNIT METHYLTRANSFERASE E"/>
    <property type="match status" value="1"/>
</dbReference>
<dbReference type="EC" id="2.1.1.193" evidence="3 12"/>
<dbReference type="SUPFAM" id="SSF88697">
    <property type="entry name" value="PUA domain-like"/>
    <property type="match status" value="1"/>
</dbReference>
<evidence type="ECO:0000256" key="9">
    <source>
        <dbReference type="ARBA" id="ARBA00022691"/>
    </source>
</evidence>
<dbReference type="AlphaFoldDB" id="A0A850HFU5"/>
<keyword evidence="8 12" id="KW-0808">Transferase</keyword>
<comment type="similarity">
    <text evidence="2 12">Belongs to the RNA methyltransferase RsmE family.</text>
</comment>
<dbReference type="InterPro" id="IPR046887">
    <property type="entry name" value="RsmE_PUA-like"/>
</dbReference>
<evidence type="ECO:0000256" key="8">
    <source>
        <dbReference type="ARBA" id="ARBA00022679"/>
    </source>
</evidence>
<dbReference type="InterPro" id="IPR015947">
    <property type="entry name" value="PUA-like_sf"/>
</dbReference>
<evidence type="ECO:0000256" key="2">
    <source>
        <dbReference type="ARBA" id="ARBA00005528"/>
    </source>
</evidence>
<comment type="caution">
    <text evidence="16">The sequence shown here is derived from an EMBL/GenBank/DDBJ whole genome shotgun (WGS) entry which is preliminary data.</text>
</comment>
<feature type="domain" description="Ribosomal RNA small subunit methyltransferase E PUA-like" evidence="14">
    <location>
        <begin position="18"/>
        <end position="53"/>
    </location>
</feature>
<evidence type="ECO:0000256" key="11">
    <source>
        <dbReference type="ARBA" id="ARBA00047944"/>
    </source>
</evidence>
<dbReference type="InterPro" id="IPR006700">
    <property type="entry name" value="RsmE"/>
</dbReference>
<evidence type="ECO:0000313" key="18">
    <source>
        <dbReference type="Proteomes" id="UP000701680"/>
    </source>
</evidence>
<keyword evidence="7 12" id="KW-0489">Methyltransferase</keyword>
<comment type="function">
    <text evidence="10 12">Specifically methylates the N3 position of the uracil ring of uridine 1498 (m3U1498) in 16S rRNA. Acts on the fully assembled 30S ribosomal subunit.</text>
</comment>
<dbReference type="EMBL" id="JAAITX010000002">
    <property type="protein sequence ID" value="NVH57674.1"/>
    <property type="molecule type" value="Genomic_DNA"/>
</dbReference>
<dbReference type="InterPro" id="IPR029028">
    <property type="entry name" value="Alpha/beta_knot_MTases"/>
</dbReference>
<dbReference type="CDD" id="cd18084">
    <property type="entry name" value="RsmE-like"/>
    <property type="match status" value="1"/>
</dbReference>
<keyword evidence="17" id="KW-1185">Reference proteome</keyword>
<evidence type="ECO:0000256" key="12">
    <source>
        <dbReference type="PIRNR" id="PIRNR015601"/>
    </source>
</evidence>
<evidence type="ECO:0000256" key="3">
    <source>
        <dbReference type="ARBA" id="ARBA00012328"/>
    </source>
</evidence>